<dbReference type="EMBL" id="CAXAMM010043065">
    <property type="protein sequence ID" value="CAK9108352.1"/>
    <property type="molecule type" value="Genomic_DNA"/>
</dbReference>
<evidence type="ECO:0000313" key="10">
    <source>
        <dbReference type="EMBL" id="CAK9108352.1"/>
    </source>
</evidence>
<evidence type="ECO:0000259" key="9">
    <source>
        <dbReference type="Pfam" id="PF00884"/>
    </source>
</evidence>
<evidence type="ECO:0000256" key="4">
    <source>
        <dbReference type="ARBA" id="ARBA00022729"/>
    </source>
</evidence>
<dbReference type="Gene3D" id="3.30.1120.10">
    <property type="match status" value="1"/>
</dbReference>
<sequence length="714" mass="78750">MPRTKQTPEWGSRIFVWIVVALNSASWVVGTAAADDRAERPNIVLLYIDDLGWTDAGFQGSQFYETPQIDQLASQGMVFTSAYSNGPNCAPSRASLMTGLYTPRHKIFTVGDPARGNHRHRKLEPVPNETVLAEDFITIAERLREGGYATAAMGKWHLGKAPTTQGFDVNVAGREWGSPSGGGYHSPYKYPNLEQQDPGEYLTDRLTTEACTFVEAHRSEPFFLYLAHYAVHTPLQAKDDKVERYRNKAPSKRHRNAVYAAMIESVDESVGRVLQTLDRFALADNTIVIYYSDNGGYGGATSNAPLRGAKGLLYEGGIRVPLTVRWPGHVAAGSRCDEPVIGIDLYPTLLEVAGLSVEGQGPDGVSLVPLLEQTEDSLEREAIYWHFPCYLQGRGDPSGGPFRTTPAGAIRMGNWKLIEWFETGRLELYDLENDLGERTNLADREPERREQLHAKMKQWRAEVQAPIPTTPNPRYRRRVGGSRDGTGASQSFEFGDDRCIVGVVAVGLGLPKTRLEFGQFEVGRIAVDVCDPVGEHDAVKVIGLVLDDTRGKIIESHFEALPLQVECLHDNLVGTSHVGIIARQAQAALFTNGAAPSIHDFGVDEDKFFIGLIRSARQIDDEETKRKPDLVGGQSDSLGGVHQLEHPGDGLSQSAVDPFHFRRLEAKGGMVVVDDMHSCRSWSKMLRGDLEARRPRRSRPMAVGSDGTRFACDD</sequence>
<keyword evidence="3" id="KW-0479">Metal-binding</keyword>
<dbReference type="PANTHER" id="PTHR42693">
    <property type="entry name" value="ARYLSULFATASE FAMILY MEMBER"/>
    <property type="match status" value="1"/>
</dbReference>
<feature type="domain" description="Sulfatase N-terminal" evidence="9">
    <location>
        <begin position="41"/>
        <end position="354"/>
    </location>
</feature>
<name>A0ABP0S7L5_9DINO</name>
<evidence type="ECO:0000256" key="5">
    <source>
        <dbReference type="ARBA" id="ARBA00022801"/>
    </source>
</evidence>
<organism evidence="10 11">
    <name type="scientific">Durusdinium trenchii</name>
    <dbReference type="NCBI Taxonomy" id="1381693"/>
    <lineage>
        <taxon>Eukaryota</taxon>
        <taxon>Sar</taxon>
        <taxon>Alveolata</taxon>
        <taxon>Dinophyceae</taxon>
        <taxon>Suessiales</taxon>
        <taxon>Symbiodiniaceae</taxon>
        <taxon>Durusdinium</taxon>
    </lineage>
</organism>
<dbReference type="InterPro" id="IPR017850">
    <property type="entry name" value="Alkaline_phosphatase_core_sf"/>
</dbReference>
<evidence type="ECO:0000256" key="1">
    <source>
        <dbReference type="ARBA" id="ARBA00001913"/>
    </source>
</evidence>
<dbReference type="SUPFAM" id="SSF53649">
    <property type="entry name" value="Alkaline phosphatase-like"/>
    <property type="match status" value="1"/>
</dbReference>
<evidence type="ECO:0000256" key="6">
    <source>
        <dbReference type="ARBA" id="ARBA00022837"/>
    </source>
</evidence>
<feature type="region of interest" description="Disordered" evidence="7">
    <location>
        <begin position="466"/>
        <end position="488"/>
    </location>
</feature>
<keyword evidence="6" id="KW-0106">Calcium</keyword>
<evidence type="ECO:0000313" key="11">
    <source>
        <dbReference type="Proteomes" id="UP001642464"/>
    </source>
</evidence>
<evidence type="ECO:0000256" key="2">
    <source>
        <dbReference type="ARBA" id="ARBA00008779"/>
    </source>
</evidence>
<accession>A0ABP0S7L5</accession>
<feature type="signal peptide" evidence="8">
    <location>
        <begin position="1"/>
        <end position="33"/>
    </location>
</feature>
<dbReference type="InterPro" id="IPR000917">
    <property type="entry name" value="Sulfatase_N"/>
</dbReference>
<comment type="cofactor">
    <cofactor evidence="1">
        <name>Ca(2+)</name>
        <dbReference type="ChEBI" id="CHEBI:29108"/>
    </cofactor>
</comment>
<gene>
    <name evidence="10" type="ORF">SCF082_LOCUS50399</name>
</gene>
<evidence type="ECO:0000256" key="8">
    <source>
        <dbReference type="SAM" id="SignalP"/>
    </source>
</evidence>
<protein>
    <submittedName>
        <fullName evidence="10">Sulfatase (Arylsulfatase) (Polysaccharide utilization locus H protein P13) (PUL H protein P13) (Sulfatase family S1 subfamily 16 protein P13) (P13_S1_16)</fullName>
    </submittedName>
</protein>
<keyword evidence="11" id="KW-1185">Reference proteome</keyword>
<feature type="chain" id="PRO_5046612033" evidence="8">
    <location>
        <begin position="34"/>
        <end position="714"/>
    </location>
</feature>
<dbReference type="CDD" id="cd16144">
    <property type="entry name" value="ARS_like"/>
    <property type="match status" value="1"/>
</dbReference>
<proteinExistence type="inferred from homology"/>
<reference evidence="10 11" key="1">
    <citation type="submission" date="2024-02" db="EMBL/GenBank/DDBJ databases">
        <authorList>
            <person name="Chen Y."/>
            <person name="Shah S."/>
            <person name="Dougan E. K."/>
            <person name="Thang M."/>
            <person name="Chan C."/>
        </authorList>
    </citation>
    <scope>NUCLEOTIDE SEQUENCE [LARGE SCALE GENOMIC DNA]</scope>
</reference>
<evidence type="ECO:0000256" key="3">
    <source>
        <dbReference type="ARBA" id="ARBA00022723"/>
    </source>
</evidence>
<comment type="similarity">
    <text evidence="2">Belongs to the sulfatase family.</text>
</comment>
<comment type="caution">
    <text evidence="10">The sequence shown here is derived from an EMBL/GenBank/DDBJ whole genome shotgun (WGS) entry which is preliminary data.</text>
</comment>
<dbReference type="PANTHER" id="PTHR42693:SF42">
    <property type="entry name" value="ARYLSULFATASE G"/>
    <property type="match status" value="1"/>
</dbReference>
<dbReference type="Gene3D" id="3.40.720.10">
    <property type="entry name" value="Alkaline Phosphatase, subunit A"/>
    <property type="match status" value="1"/>
</dbReference>
<feature type="region of interest" description="Disordered" evidence="7">
    <location>
        <begin position="692"/>
        <end position="714"/>
    </location>
</feature>
<keyword evidence="5" id="KW-0378">Hydrolase</keyword>
<dbReference type="InterPro" id="IPR050738">
    <property type="entry name" value="Sulfatase"/>
</dbReference>
<dbReference type="Proteomes" id="UP001642464">
    <property type="component" value="Unassembled WGS sequence"/>
</dbReference>
<keyword evidence="4 8" id="KW-0732">Signal</keyword>
<evidence type="ECO:0000256" key="7">
    <source>
        <dbReference type="SAM" id="MobiDB-lite"/>
    </source>
</evidence>
<dbReference type="Pfam" id="PF00884">
    <property type="entry name" value="Sulfatase"/>
    <property type="match status" value="1"/>
</dbReference>